<dbReference type="PROSITE" id="PS51257">
    <property type="entry name" value="PROKAR_LIPOPROTEIN"/>
    <property type="match status" value="1"/>
</dbReference>
<feature type="domain" description="DUF4822" evidence="3">
    <location>
        <begin position="202"/>
        <end position="324"/>
    </location>
</feature>
<organism evidence="4 5">
    <name type="scientific">Heyndrickxia oleronia</name>
    <dbReference type="NCBI Taxonomy" id="38875"/>
    <lineage>
        <taxon>Bacteria</taxon>
        <taxon>Bacillati</taxon>
        <taxon>Bacillota</taxon>
        <taxon>Bacilli</taxon>
        <taxon>Bacillales</taxon>
        <taxon>Bacillaceae</taxon>
        <taxon>Heyndrickxia</taxon>
    </lineage>
</organism>
<keyword evidence="5" id="KW-1185">Reference proteome</keyword>
<gene>
    <name evidence="4" type="ORF">BWZ43_02240</name>
</gene>
<evidence type="ECO:0000256" key="2">
    <source>
        <dbReference type="SAM" id="SignalP"/>
    </source>
</evidence>
<keyword evidence="2" id="KW-0732">Signal</keyword>
<feature type="compositionally biased region" description="Basic and acidic residues" evidence="1">
    <location>
        <begin position="31"/>
        <end position="56"/>
    </location>
</feature>
<evidence type="ECO:0000313" key="5">
    <source>
        <dbReference type="Proteomes" id="UP000189761"/>
    </source>
</evidence>
<dbReference type="RefSeq" id="WP_078109345.1">
    <property type="nucleotide sequence ID" value="NZ_CP065424.1"/>
</dbReference>
<name>A0A8E2IAW5_9BACI</name>
<sequence length="326" mass="36834">MNKLKVMMVACVAVAVLLAACQSKQEVNDSASKEKETKTEVTKTNEEKTSEAKLTKGQEMAEILSSTNWQGTKVYDKDNNDLTKENANFIGLAKYDVKTGRYEFFDAKTGDSRGDKGTFFITNDGEKRILISESMNYQVVVDITELNKDIFTYKRMGKDANGNEVEVFVEHIPYQEKELSFTDQDKKLDTSTGEIVTDIDGDEILSHTLWHGTKVLDEEGNDVTAYNKNFISIAKFDSQTNKYEFFNPETGESRGDYGYFDIVHGNKIRAHVSLGDNKYGAALELTELNNNKFTYKRTGKAKDGSNITVFVEHEPYKGELKPEFTH</sequence>
<dbReference type="Proteomes" id="UP000189761">
    <property type="component" value="Unassembled WGS sequence"/>
</dbReference>
<feature type="region of interest" description="Disordered" evidence="1">
    <location>
        <begin position="27"/>
        <end position="57"/>
    </location>
</feature>
<evidence type="ECO:0000259" key="3">
    <source>
        <dbReference type="Pfam" id="PF16103"/>
    </source>
</evidence>
<dbReference type="InterPro" id="IPR032247">
    <property type="entry name" value="DUF4822"/>
</dbReference>
<feature type="chain" id="PRO_5038382390" evidence="2">
    <location>
        <begin position="20"/>
        <end position="326"/>
    </location>
</feature>
<accession>A0A8E2IAW5</accession>
<evidence type="ECO:0000256" key="1">
    <source>
        <dbReference type="SAM" id="MobiDB-lite"/>
    </source>
</evidence>
<proteinExistence type="predicted"/>
<feature type="domain" description="DUF4822" evidence="3">
    <location>
        <begin position="62"/>
        <end position="181"/>
    </location>
</feature>
<dbReference type="Pfam" id="PF16103">
    <property type="entry name" value="DUF4822"/>
    <property type="match status" value="2"/>
</dbReference>
<dbReference type="Gene3D" id="2.40.128.540">
    <property type="entry name" value="Domain of unknown function DUF4822"/>
    <property type="match status" value="2"/>
</dbReference>
<protein>
    <submittedName>
        <fullName evidence="4">DUF4822 domain-containing protein</fullName>
    </submittedName>
</protein>
<dbReference type="EMBL" id="MTLA01000024">
    <property type="protein sequence ID" value="OOP69966.1"/>
    <property type="molecule type" value="Genomic_DNA"/>
</dbReference>
<feature type="signal peptide" evidence="2">
    <location>
        <begin position="1"/>
        <end position="19"/>
    </location>
</feature>
<dbReference type="AlphaFoldDB" id="A0A8E2IAW5"/>
<evidence type="ECO:0000313" key="4">
    <source>
        <dbReference type="EMBL" id="OOP69966.1"/>
    </source>
</evidence>
<reference evidence="4 5" key="1">
    <citation type="submission" date="2017-01" db="EMBL/GenBank/DDBJ databases">
        <title>Draft genome sequence of Bacillus oleronius.</title>
        <authorList>
            <person name="Allam M."/>
        </authorList>
    </citation>
    <scope>NUCLEOTIDE SEQUENCE [LARGE SCALE GENOMIC DNA]</scope>
    <source>
        <strain evidence="4 5">DSM 9356</strain>
    </source>
</reference>
<comment type="caution">
    <text evidence="4">The sequence shown here is derived from an EMBL/GenBank/DDBJ whole genome shotgun (WGS) entry which is preliminary data.</text>
</comment>